<dbReference type="EMBL" id="BQKC01000001">
    <property type="protein sequence ID" value="GJM55671.1"/>
    <property type="molecule type" value="Genomic_DNA"/>
</dbReference>
<dbReference type="Proteomes" id="UP001055025">
    <property type="component" value="Unassembled WGS sequence"/>
</dbReference>
<evidence type="ECO:0000313" key="2">
    <source>
        <dbReference type="Proteomes" id="UP001055025"/>
    </source>
</evidence>
<sequence>MADAKEGVLRALGANPAAPAPGEEAAQARVAEAVTAWVAGVLGDGVRTTYGELCPMDGVDAAEVAATGADPVVRRFVSGGGIYRFGYDVFLRTCPRSSGARIDALGVLGRLADAVEHGGLPDAAGVSWAGHTLTRAPCLYAVDPHGNETYQMSAQATYLVPSD</sequence>
<gene>
    <name evidence="1" type="ORF">ATOP_13260</name>
</gene>
<protein>
    <submittedName>
        <fullName evidence="1">Uncharacterized protein</fullName>
    </submittedName>
</protein>
<dbReference type="RefSeq" id="WP_265590882.1">
    <property type="nucleotide sequence ID" value="NZ_BQKC01000001.1"/>
</dbReference>
<proteinExistence type="predicted"/>
<name>A0AAV5B2C1_9ACTN</name>
<evidence type="ECO:0000313" key="1">
    <source>
        <dbReference type="EMBL" id="GJM55671.1"/>
    </source>
</evidence>
<comment type="caution">
    <text evidence="1">The sequence shown here is derived from an EMBL/GenBank/DDBJ whole genome shotgun (WGS) entry which is preliminary data.</text>
</comment>
<reference evidence="1" key="1">
    <citation type="journal article" date="2022" name="Int. J. Syst. Evol. Microbiol.">
        <title>Granulimonas faecalis gen. nov., sp. nov., and Leptogranulimonas caecicola gen. nov., sp. nov., novel lactate-producing Atopobiaceae bacteria isolated from mouse intestines, and an emended description of the family Atopobiaceae.</title>
        <authorList>
            <person name="Morinaga K."/>
            <person name="Kusada H."/>
            <person name="Sakamoto S."/>
            <person name="Murakami T."/>
            <person name="Toyoda A."/>
            <person name="Mori H."/>
            <person name="Meng X.Y."/>
            <person name="Takashino M."/>
            <person name="Murotomi K."/>
            <person name="Tamaki H."/>
        </authorList>
    </citation>
    <scope>NUCLEOTIDE SEQUENCE</scope>
    <source>
        <strain evidence="1">OPF53</strain>
    </source>
</reference>
<dbReference type="AlphaFoldDB" id="A0AAV5B2C1"/>
<organism evidence="1 2">
    <name type="scientific">Granulimonas faecalis</name>
    <dbReference type="NCBI Taxonomy" id="2894155"/>
    <lineage>
        <taxon>Bacteria</taxon>
        <taxon>Bacillati</taxon>
        <taxon>Actinomycetota</taxon>
        <taxon>Coriobacteriia</taxon>
        <taxon>Coriobacteriales</taxon>
        <taxon>Kribbibacteriaceae</taxon>
        <taxon>Granulimonas</taxon>
    </lineage>
</organism>
<keyword evidence="2" id="KW-1185">Reference proteome</keyword>
<accession>A0AAV5B2C1</accession>